<dbReference type="Proteomes" id="UP000029120">
    <property type="component" value="Chromosome 6"/>
</dbReference>
<evidence type="ECO:0000256" key="1">
    <source>
        <dbReference type="SAM" id="MobiDB-lite"/>
    </source>
</evidence>
<sequence>METSNSVMNLLAKSQRPAFVKIGGKIWKVLFSIQEWSFLFFVCLTSFFIDLSPHNTQDPNLFFFPEHHLEDRGKPIPLRVVGNVANNILQNTPMATGKAVRSPATSVDGSGKKQLTAF</sequence>
<dbReference type="EMBL" id="CM002874">
    <property type="protein sequence ID" value="KFK31496.1"/>
    <property type="molecule type" value="Genomic_DNA"/>
</dbReference>
<proteinExistence type="predicted"/>
<accession>A0A087GNP4</accession>
<feature type="region of interest" description="Disordered" evidence="1">
    <location>
        <begin position="97"/>
        <end position="118"/>
    </location>
</feature>
<dbReference type="Gramene" id="KFK31496">
    <property type="protein sequence ID" value="KFK31496"/>
    <property type="gene ID" value="AALP_AA6G120000"/>
</dbReference>
<name>A0A087GNP4_ARAAL</name>
<keyword evidence="3" id="KW-1185">Reference proteome</keyword>
<organism evidence="2 3">
    <name type="scientific">Arabis alpina</name>
    <name type="common">Alpine rock-cress</name>
    <dbReference type="NCBI Taxonomy" id="50452"/>
    <lineage>
        <taxon>Eukaryota</taxon>
        <taxon>Viridiplantae</taxon>
        <taxon>Streptophyta</taxon>
        <taxon>Embryophyta</taxon>
        <taxon>Tracheophyta</taxon>
        <taxon>Spermatophyta</taxon>
        <taxon>Magnoliopsida</taxon>
        <taxon>eudicotyledons</taxon>
        <taxon>Gunneridae</taxon>
        <taxon>Pentapetalae</taxon>
        <taxon>rosids</taxon>
        <taxon>malvids</taxon>
        <taxon>Brassicales</taxon>
        <taxon>Brassicaceae</taxon>
        <taxon>Arabideae</taxon>
        <taxon>Arabis</taxon>
    </lineage>
</organism>
<gene>
    <name evidence="2" type="ordered locus">AALP_Aa6g120000</name>
</gene>
<evidence type="ECO:0000313" key="3">
    <source>
        <dbReference type="Proteomes" id="UP000029120"/>
    </source>
</evidence>
<protein>
    <submittedName>
        <fullName evidence="2">Uncharacterized protein</fullName>
    </submittedName>
</protein>
<evidence type="ECO:0000313" key="2">
    <source>
        <dbReference type="EMBL" id="KFK31496.1"/>
    </source>
</evidence>
<dbReference type="AlphaFoldDB" id="A0A087GNP4"/>
<reference evidence="3" key="1">
    <citation type="journal article" date="2015" name="Nat. Plants">
        <title>Genome expansion of Arabis alpina linked with retrotransposition and reduced symmetric DNA methylation.</title>
        <authorList>
            <person name="Willing E.M."/>
            <person name="Rawat V."/>
            <person name="Mandakova T."/>
            <person name="Maumus F."/>
            <person name="James G.V."/>
            <person name="Nordstroem K.J."/>
            <person name="Becker C."/>
            <person name="Warthmann N."/>
            <person name="Chica C."/>
            <person name="Szarzynska B."/>
            <person name="Zytnicki M."/>
            <person name="Albani M.C."/>
            <person name="Kiefer C."/>
            <person name="Bergonzi S."/>
            <person name="Castaings L."/>
            <person name="Mateos J.L."/>
            <person name="Berns M.C."/>
            <person name="Bujdoso N."/>
            <person name="Piofczyk T."/>
            <person name="de Lorenzo L."/>
            <person name="Barrero-Sicilia C."/>
            <person name="Mateos I."/>
            <person name="Piednoel M."/>
            <person name="Hagmann J."/>
            <person name="Chen-Min-Tao R."/>
            <person name="Iglesias-Fernandez R."/>
            <person name="Schuster S.C."/>
            <person name="Alonso-Blanco C."/>
            <person name="Roudier F."/>
            <person name="Carbonero P."/>
            <person name="Paz-Ares J."/>
            <person name="Davis S.J."/>
            <person name="Pecinka A."/>
            <person name="Quesneville H."/>
            <person name="Colot V."/>
            <person name="Lysak M.A."/>
            <person name="Weigel D."/>
            <person name="Coupland G."/>
            <person name="Schneeberger K."/>
        </authorList>
    </citation>
    <scope>NUCLEOTIDE SEQUENCE [LARGE SCALE GENOMIC DNA]</scope>
    <source>
        <strain evidence="3">cv. Pajares</strain>
    </source>
</reference>